<dbReference type="GO" id="GO:0032153">
    <property type="term" value="C:cell division site"/>
    <property type="evidence" value="ECO:0007669"/>
    <property type="project" value="UniProtKB-UniRule"/>
</dbReference>
<keyword evidence="3 5" id="KW-0342">GTP-binding</keyword>
<evidence type="ECO:0000313" key="11">
    <source>
        <dbReference type="EMBL" id="RBP99195.1"/>
    </source>
</evidence>
<dbReference type="FunFam" id="3.40.50.1440:FF:000001">
    <property type="entry name" value="Cell division protein FtsZ"/>
    <property type="match status" value="1"/>
</dbReference>
<dbReference type="Gene3D" id="3.40.50.1440">
    <property type="entry name" value="Tubulin/FtsZ, GTPase domain"/>
    <property type="match status" value="1"/>
</dbReference>
<dbReference type="GO" id="GO:0043093">
    <property type="term" value="P:FtsZ-dependent cytokinesis"/>
    <property type="evidence" value="ECO:0007669"/>
    <property type="project" value="UniProtKB-UniRule"/>
</dbReference>
<evidence type="ECO:0000256" key="3">
    <source>
        <dbReference type="ARBA" id="ARBA00023134"/>
    </source>
</evidence>
<dbReference type="CDD" id="cd02201">
    <property type="entry name" value="FtsZ_type1"/>
    <property type="match status" value="1"/>
</dbReference>
<reference evidence="11 12" key="1">
    <citation type="submission" date="2017-10" db="EMBL/GenBank/DDBJ databases">
        <title>Bifidobacterium xylocopum sp. nov. and Bifidobacterium aemilianum sp. nov., from the carpenter bee (Xylocopa violacea) digestive tract.</title>
        <authorList>
            <person name="Alberoni D."/>
            <person name="Baffoni L."/>
            <person name="Di Gioia D."/>
            <person name="Gaggia F."/>
            <person name="Biavati B."/>
        </authorList>
    </citation>
    <scope>NUCLEOTIDE SEQUENCE [LARGE SCALE GENOMIC DNA]</scope>
    <source>
        <strain evidence="11 12">XV2</strain>
    </source>
</reference>
<dbReference type="SMART" id="SM00864">
    <property type="entry name" value="Tubulin"/>
    <property type="match status" value="1"/>
</dbReference>
<dbReference type="PANTHER" id="PTHR30314:SF3">
    <property type="entry name" value="MITOCHONDRIAL DIVISION PROTEIN FSZA"/>
    <property type="match status" value="1"/>
</dbReference>
<dbReference type="PROSITE" id="PS01135">
    <property type="entry name" value="FTSZ_2"/>
    <property type="match status" value="1"/>
</dbReference>
<feature type="domain" description="Tubulin/FtsZ 2-layer sandwich" evidence="10">
    <location>
        <begin position="209"/>
        <end position="326"/>
    </location>
</feature>
<feature type="binding site" evidence="5">
    <location>
        <begin position="110"/>
        <end position="112"/>
    </location>
    <ligand>
        <name>GTP</name>
        <dbReference type="ChEBI" id="CHEBI:37565"/>
    </ligand>
</feature>
<dbReference type="InterPro" id="IPR003008">
    <property type="entry name" value="Tubulin_FtsZ_GTPase"/>
</dbReference>
<evidence type="ECO:0000256" key="1">
    <source>
        <dbReference type="ARBA" id="ARBA00009690"/>
    </source>
</evidence>
<evidence type="ECO:0000256" key="4">
    <source>
        <dbReference type="ARBA" id="ARBA00023210"/>
    </source>
</evidence>
<dbReference type="PRINTS" id="PR00423">
    <property type="entry name" value="CELLDVISFTSZ"/>
</dbReference>
<dbReference type="GO" id="GO:0005737">
    <property type="term" value="C:cytoplasm"/>
    <property type="evidence" value="ECO:0007669"/>
    <property type="project" value="UniProtKB-SubCell"/>
</dbReference>
<feature type="binding site" evidence="5">
    <location>
        <position position="145"/>
    </location>
    <ligand>
        <name>GTP</name>
        <dbReference type="ChEBI" id="CHEBI:37565"/>
    </ligand>
</feature>
<feature type="compositionally biased region" description="Acidic residues" evidence="8">
    <location>
        <begin position="333"/>
        <end position="348"/>
    </location>
</feature>
<dbReference type="InterPro" id="IPR037103">
    <property type="entry name" value="Tubulin/FtsZ-like_C"/>
</dbReference>
<evidence type="ECO:0000259" key="10">
    <source>
        <dbReference type="SMART" id="SM00865"/>
    </source>
</evidence>
<comment type="subunit">
    <text evidence="5">Homodimer. Polymerizes to form a dynamic ring structure in a strictly GTP-dependent manner. Interacts directly with several other division proteins.</text>
</comment>
<dbReference type="PANTHER" id="PTHR30314">
    <property type="entry name" value="CELL DIVISION PROTEIN FTSZ-RELATED"/>
    <property type="match status" value="1"/>
</dbReference>
<dbReference type="GO" id="GO:0051258">
    <property type="term" value="P:protein polymerization"/>
    <property type="evidence" value="ECO:0007669"/>
    <property type="project" value="UniProtKB-UniRule"/>
</dbReference>
<comment type="similarity">
    <text evidence="1 5 7">Belongs to the FtsZ family.</text>
</comment>
<gene>
    <name evidence="5" type="primary">ftsZ</name>
    <name evidence="11" type="ORF">CRD59_05360</name>
</gene>
<evidence type="ECO:0000256" key="2">
    <source>
        <dbReference type="ARBA" id="ARBA00022741"/>
    </source>
</evidence>
<evidence type="ECO:0000256" key="6">
    <source>
        <dbReference type="NCBIfam" id="TIGR00065"/>
    </source>
</evidence>
<proteinExistence type="inferred from homology"/>
<dbReference type="Gene3D" id="3.30.1330.20">
    <property type="entry name" value="Tubulin/FtsZ, C-terminal domain"/>
    <property type="match status" value="1"/>
</dbReference>
<feature type="binding site" evidence="5">
    <location>
        <position position="141"/>
    </location>
    <ligand>
        <name>GTP</name>
        <dbReference type="ChEBI" id="CHEBI:37565"/>
    </ligand>
</feature>
<dbReference type="Pfam" id="PF00091">
    <property type="entry name" value="Tubulin"/>
    <property type="match status" value="1"/>
</dbReference>
<comment type="function">
    <text evidence="5 7">Essential cell division protein that forms a contractile ring structure (Z ring) at the future cell division site. The regulation of the ring assembly controls the timing and the location of cell division. One of the functions of the FtsZ ring is to recruit other cell division proteins to the septum to produce a new cell wall between the dividing cells. Binds GTP and shows GTPase activity.</text>
</comment>
<dbReference type="EMBL" id="PDCH01000009">
    <property type="protein sequence ID" value="RBP99195.1"/>
    <property type="molecule type" value="Genomic_DNA"/>
</dbReference>
<keyword evidence="2 5" id="KW-0547">Nucleotide-binding</keyword>
<accession>A0A366KBT1</accession>
<dbReference type="InterPro" id="IPR024757">
    <property type="entry name" value="FtsZ_C"/>
</dbReference>
<dbReference type="GO" id="GO:0005525">
    <property type="term" value="F:GTP binding"/>
    <property type="evidence" value="ECO:0007669"/>
    <property type="project" value="UniProtKB-UniRule"/>
</dbReference>
<dbReference type="RefSeq" id="WP_113853671.1">
    <property type="nucleotide sequence ID" value="NZ_PDCH01000009.1"/>
</dbReference>
<keyword evidence="5 7" id="KW-0132">Cell division</keyword>
<organism evidence="11 12">
    <name type="scientific">Bifidobacterium xylocopae</name>
    <dbReference type="NCBI Taxonomy" id="2493119"/>
    <lineage>
        <taxon>Bacteria</taxon>
        <taxon>Bacillati</taxon>
        <taxon>Actinomycetota</taxon>
        <taxon>Actinomycetes</taxon>
        <taxon>Bifidobacteriales</taxon>
        <taxon>Bifidobacteriaceae</taxon>
        <taxon>Bifidobacterium</taxon>
    </lineage>
</organism>
<evidence type="ECO:0000256" key="8">
    <source>
        <dbReference type="SAM" id="MobiDB-lite"/>
    </source>
</evidence>
<dbReference type="SUPFAM" id="SSF55307">
    <property type="entry name" value="Tubulin C-terminal domain-like"/>
    <property type="match status" value="1"/>
</dbReference>
<protein>
    <recommendedName>
        <fullName evidence="5 6">Cell division protein FtsZ</fullName>
    </recommendedName>
</protein>
<sequence length="400" mass="42254">MSEIAQTDNFNDKTNIKVVGVGGAGGNAVNRMIAEGLQNVEFVAINTDAKDLLRSDANVKISLSDSNSRGLGAGADPEKGAKAAKDHQSDIEEVLKGSDMVFVTAGEGGGTGTGASPIVARAARQQGALTIAVVTRPFMFEGPRRAASAESGIENLRKEVDALIVIPNDRLLDLSDRTVSVIDAFKTADTALLAGVQGITDLITMNSYIHVDFSDVTAILKDAGTALFGIGAARGEDRATQAAEIAISSPLLEESIEGAHGALINVAGPTDLTMQEASSAAKLVQDAIHPEAQIIWGLALDDAYGDEVRVTVIAAGFDPNAQKAAQLERESDGLADSEEPAADGESQEQDYRQPDDQDDSNPEPQIWQPPQDEPQRQDKPDDDEPRPSDPGYLDIPDFLR</sequence>
<keyword evidence="4 5" id="KW-0717">Septation</keyword>
<dbReference type="SMART" id="SM00865">
    <property type="entry name" value="Tubulin_C"/>
    <property type="match status" value="1"/>
</dbReference>
<dbReference type="InterPro" id="IPR036525">
    <property type="entry name" value="Tubulin/FtsZ_GTPase_sf"/>
</dbReference>
<comment type="subcellular location">
    <subcellularLocation>
        <location evidence="5">Cytoplasm</location>
    </subcellularLocation>
    <text evidence="5">Assembles at midcell at the inner surface of the cytoplasmic membrane.</text>
</comment>
<feature type="binding site" evidence="5">
    <location>
        <begin position="23"/>
        <end position="27"/>
    </location>
    <ligand>
        <name>GTP</name>
        <dbReference type="ChEBI" id="CHEBI:37565"/>
    </ligand>
</feature>
<dbReference type="InterPro" id="IPR000158">
    <property type="entry name" value="Cell_div_FtsZ"/>
</dbReference>
<dbReference type="InterPro" id="IPR020805">
    <property type="entry name" value="Cell_div_FtsZ_CS"/>
</dbReference>
<keyword evidence="12" id="KW-1185">Reference proteome</keyword>
<keyword evidence="5" id="KW-0963">Cytoplasm</keyword>
<feature type="region of interest" description="Disordered" evidence="8">
    <location>
        <begin position="323"/>
        <end position="400"/>
    </location>
</feature>
<feature type="binding site" evidence="5">
    <location>
        <position position="189"/>
    </location>
    <ligand>
        <name>GTP</name>
        <dbReference type="ChEBI" id="CHEBI:37565"/>
    </ligand>
</feature>
<dbReference type="HAMAP" id="MF_00909">
    <property type="entry name" value="FtsZ"/>
    <property type="match status" value="1"/>
</dbReference>
<dbReference type="GO" id="GO:0000917">
    <property type="term" value="P:division septum assembly"/>
    <property type="evidence" value="ECO:0007669"/>
    <property type="project" value="UniProtKB-KW"/>
</dbReference>
<dbReference type="AlphaFoldDB" id="A0A366KBT1"/>
<dbReference type="SUPFAM" id="SSF52490">
    <property type="entry name" value="Tubulin nucleotide-binding domain-like"/>
    <property type="match status" value="1"/>
</dbReference>
<dbReference type="InterPro" id="IPR008280">
    <property type="entry name" value="Tub_FtsZ_C"/>
</dbReference>
<dbReference type="InterPro" id="IPR045061">
    <property type="entry name" value="FtsZ/CetZ"/>
</dbReference>
<dbReference type="Proteomes" id="UP000252345">
    <property type="component" value="Unassembled WGS sequence"/>
</dbReference>
<feature type="domain" description="Tubulin/FtsZ GTPase" evidence="9">
    <location>
        <begin position="15"/>
        <end position="207"/>
    </location>
</feature>
<dbReference type="OrthoDB" id="9813375at2"/>
<evidence type="ECO:0000256" key="7">
    <source>
        <dbReference type="RuleBase" id="RU000631"/>
    </source>
</evidence>
<dbReference type="InterPro" id="IPR018316">
    <property type="entry name" value="Tubulin/FtsZ_2-layer-sand-dom"/>
</dbReference>
<keyword evidence="5 7" id="KW-0131">Cell cycle</keyword>
<dbReference type="NCBIfam" id="TIGR00065">
    <property type="entry name" value="ftsZ"/>
    <property type="match status" value="1"/>
</dbReference>
<name>A0A366KBT1_9BIFI</name>
<evidence type="ECO:0000256" key="5">
    <source>
        <dbReference type="HAMAP-Rule" id="MF_00909"/>
    </source>
</evidence>
<dbReference type="GO" id="GO:0003924">
    <property type="term" value="F:GTPase activity"/>
    <property type="evidence" value="ECO:0007669"/>
    <property type="project" value="UniProtKB-UniRule"/>
</dbReference>
<dbReference type="Pfam" id="PF12327">
    <property type="entry name" value="FtsZ_C"/>
    <property type="match status" value="1"/>
</dbReference>
<comment type="caution">
    <text evidence="11">The sequence shown here is derived from an EMBL/GenBank/DDBJ whole genome shotgun (WGS) entry which is preliminary data.</text>
</comment>
<evidence type="ECO:0000313" key="12">
    <source>
        <dbReference type="Proteomes" id="UP000252345"/>
    </source>
</evidence>
<evidence type="ECO:0000259" key="9">
    <source>
        <dbReference type="SMART" id="SM00864"/>
    </source>
</evidence>